<comment type="caution">
    <text evidence="1">The sequence shown here is derived from an EMBL/GenBank/DDBJ whole genome shotgun (WGS) entry which is preliminary data.</text>
</comment>
<evidence type="ECO:0000313" key="2">
    <source>
        <dbReference type="EMBL" id="KJW13604.1"/>
    </source>
</evidence>
<protein>
    <recommendedName>
        <fullName evidence="4">ArpU family transcriptional regulator</fullName>
    </recommendedName>
</protein>
<reference evidence="1 3" key="1">
    <citation type="submission" date="2015-03" db="EMBL/GenBank/DDBJ databases">
        <authorList>
            <person name="Zheng J."/>
            <person name="Ganezle M."/>
        </authorList>
    </citation>
    <scope>NUCLEOTIDE SEQUENCE [LARGE SCALE GENOMIC DNA]</scope>
    <source>
        <strain evidence="1 3">LP38</strain>
    </source>
</reference>
<dbReference type="AlphaFoldDB" id="A0A0F3RTC7"/>
<evidence type="ECO:0000313" key="3">
    <source>
        <dbReference type="Proteomes" id="UP000033491"/>
    </source>
</evidence>
<sequence>MDGVQTELMATPRGSKDIKRDVKRYFRQDFQRLVLLSGKKLSALRSPQYDGMPKAPGVNGDFDSDLSKQADQQVIVDCTMEALNNITNISCAIIWHSLVMDEREVKVRRVIHYQHTRYSERKTAAMTEFYYAFVGRLAKRGISAPNLNFDDFLEWN</sequence>
<dbReference type="PATRIC" id="fig|216463.3.peg.2605"/>
<evidence type="ECO:0000313" key="1">
    <source>
        <dbReference type="EMBL" id="KJW12849.1"/>
    </source>
</evidence>
<dbReference type="EMBL" id="JZCR01000006">
    <property type="protein sequence ID" value="KJW13604.1"/>
    <property type="molecule type" value="Genomic_DNA"/>
</dbReference>
<dbReference type="EMBL" id="JZCR01000014">
    <property type="protein sequence ID" value="KJW12849.1"/>
    <property type="molecule type" value="Genomic_DNA"/>
</dbReference>
<dbReference type="RefSeq" id="WP_045806826.1">
    <property type="nucleotide sequence ID" value="NZ_JZCR01000006.1"/>
</dbReference>
<dbReference type="Proteomes" id="UP000033491">
    <property type="component" value="Unassembled WGS sequence"/>
</dbReference>
<proteinExistence type="predicted"/>
<accession>A0A0F3RTC7</accession>
<evidence type="ECO:0008006" key="4">
    <source>
        <dbReference type="Google" id="ProtNLM"/>
    </source>
</evidence>
<dbReference type="OrthoDB" id="2301896at2"/>
<name>A0A0F3RTC7_9LACO</name>
<organism evidence="1 3">
    <name type="scientific">Levilactobacillus spicheri</name>
    <dbReference type="NCBI Taxonomy" id="216463"/>
    <lineage>
        <taxon>Bacteria</taxon>
        <taxon>Bacillati</taxon>
        <taxon>Bacillota</taxon>
        <taxon>Bacilli</taxon>
        <taxon>Lactobacillales</taxon>
        <taxon>Lactobacillaceae</taxon>
        <taxon>Levilactobacillus</taxon>
    </lineage>
</organism>
<gene>
    <name evidence="2" type="ORF">VC81_03865</name>
    <name evidence="1" type="ORF">VC81_06245</name>
</gene>